<dbReference type="PANTHER" id="PTHR11040:SF205">
    <property type="entry name" value="ZINC TRANSPORTER ZUPT"/>
    <property type="match status" value="1"/>
</dbReference>
<dbReference type="STRING" id="578462.A0A0L0TCS4"/>
<evidence type="ECO:0000313" key="8">
    <source>
        <dbReference type="Proteomes" id="UP000054350"/>
    </source>
</evidence>
<dbReference type="GO" id="GO:0005385">
    <property type="term" value="F:zinc ion transmembrane transporter activity"/>
    <property type="evidence" value="ECO:0007669"/>
    <property type="project" value="TreeGrafter"/>
</dbReference>
<reference evidence="7 8" key="1">
    <citation type="submission" date="2009-11" db="EMBL/GenBank/DDBJ databases">
        <title>Annotation of Allomyces macrogynus ATCC 38327.</title>
        <authorList>
            <consortium name="The Broad Institute Genome Sequencing Platform"/>
            <person name="Russ C."/>
            <person name="Cuomo C."/>
            <person name="Burger G."/>
            <person name="Gray M.W."/>
            <person name="Holland P.W.H."/>
            <person name="King N."/>
            <person name="Lang F.B.F."/>
            <person name="Roger A.J."/>
            <person name="Ruiz-Trillo I."/>
            <person name="Young S.K."/>
            <person name="Zeng Q."/>
            <person name="Gargeya S."/>
            <person name="Fitzgerald M."/>
            <person name="Haas B."/>
            <person name="Abouelleil A."/>
            <person name="Alvarado L."/>
            <person name="Arachchi H.M."/>
            <person name="Berlin A."/>
            <person name="Chapman S.B."/>
            <person name="Gearin G."/>
            <person name="Goldberg J."/>
            <person name="Griggs A."/>
            <person name="Gujja S."/>
            <person name="Hansen M."/>
            <person name="Heiman D."/>
            <person name="Howarth C."/>
            <person name="Larimer J."/>
            <person name="Lui A."/>
            <person name="MacDonald P.J.P."/>
            <person name="McCowen C."/>
            <person name="Montmayeur A."/>
            <person name="Murphy C."/>
            <person name="Neiman D."/>
            <person name="Pearson M."/>
            <person name="Priest M."/>
            <person name="Roberts A."/>
            <person name="Saif S."/>
            <person name="Shea T."/>
            <person name="Sisk P."/>
            <person name="Stolte C."/>
            <person name="Sykes S."/>
            <person name="Wortman J."/>
            <person name="Nusbaum C."/>
            <person name="Birren B."/>
        </authorList>
    </citation>
    <scope>NUCLEOTIDE SEQUENCE [LARGE SCALE GENOMIC DNA]</scope>
    <source>
        <strain evidence="7 8">ATCC 38327</strain>
    </source>
</reference>
<keyword evidence="4 6" id="KW-0472">Membrane</keyword>
<dbReference type="AlphaFoldDB" id="A0A0L0TCS4"/>
<evidence type="ECO:0000256" key="4">
    <source>
        <dbReference type="ARBA" id="ARBA00023136"/>
    </source>
</evidence>
<evidence type="ECO:0000256" key="5">
    <source>
        <dbReference type="SAM" id="MobiDB-lite"/>
    </source>
</evidence>
<feature type="transmembrane region" description="Helical" evidence="6">
    <location>
        <begin position="304"/>
        <end position="322"/>
    </location>
</feature>
<name>A0A0L0TCS4_ALLM3</name>
<organism evidence="7 8">
    <name type="scientific">Allomyces macrogynus (strain ATCC 38327)</name>
    <name type="common">Allomyces javanicus var. macrogynus</name>
    <dbReference type="NCBI Taxonomy" id="578462"/>
    <lineage>
        <taxon>Eukaryota</taxon>
        <taxon>Fungi</taxon>
        <taxon>Fungi incertae sedis</taxon>
        <taxon>Blastocladiomycota</taxon>
        <taxon>Blastocladiomycetes</taxon>
        <taxon>Blastocladiales</taxon>
        <taxon>Blastocladiaceae</taxon>
        <taxon>Allomyces</taxon>
    </lineage>
</organism>
<reference evidence="8" key="2">
    <citation type="submission" date="2009-11" db="EMBL/GenBank/DDBJ databases">
        <title>The Genome Sequence of Allomyces macrogynus strain ATCC 38327.</title>
        <authorList>
            <consortium name="The Broad Institute Genome Sequencing Platform"/>
            <person name="Russ C."/>
            <person name="Cuomo C."/>
            <person name="Shea T."/>
            <person name="Young S.K."/>
            <person name="Zeng Q."/>
            <person name="Koehrsen M."/>
            <person name="Haas B."/>
            <person name="Borodovsky M."/>
            <person name="Guigo R."/>
            <person name="Alvarado L."/>
            <person name="Berlin A."/>
            <person name="Borenstein D."/>
            <person name="Chen Z."/>
            <person name="Engels R."/>
            <person name="Freedman E."/>
            <person name="Gellesch M."/>
            <person name="Goldberg J."/>
            <person name="Griggs A."/>
            <person name="Gujja S."/>
            <person name="Heiman D."/>
            <person name="Hepburn T."/>
            <person name="Howarth C."/>
            <person name="Jen D."/>
            <person name="Larson L."/>
            <person name="Lewis B."/>
            <person name="Mehta T."/>
            <person name="Park D."/>
            <person name="Pearson M."/>
            <person name="Roberts A."/>
            <person name="Saif S."/>
            <person name="Shenoy N."/>
            <person name="Sisk P."/>
            <person name="Stolte C."/>
            <person name="Sykes S."/>
            <person name="Walk T."/>
            <person name="White J."/>
            <person name="Yandava C."/>
            <person name="Burger G."/>
            <person name="Gray M.W."/>
            <person name="Holland P.W.H."/>
            <person name="King N."/>
            <person name="Lang F.B.F."/>
            <person name="Roger A.J."/>
            <person name="Ruiz-Trillo I."/>
            <person name="Lander E."/>
            <person name="Nusbaum C."/>
        </authorList>
    </citation>
    <scope>NUCLEOTIDE SEQUENCE [LARGE SCALE GENOMIC DNA]</scope>
    <source>
        <strain evidence="8">ATCC 38327</strain>
    </source>
</reference>
<dbReference type="InterPro" id="IPR003689">
    <property type="entry name" value="ZIP"/>
</dbReference>
<accession>A0A0L0TCS4</accession>
<dbReference type="Pfam" id="PF02535">
    <property type="entry name" value="Zip"/>
    <property type="match status" value="1"/>
</dbReference>
<gene>
    <name evidence="7" type="ORF">AMAG_16514</name>
</gene>
<feature type="transmembrane region" description="Helical" evidence="6">
    <location>
        <begin position="271"/>
        <end position="292"/>
    </location>
</feature>
<dbReference type="OrthoDB" id="262547at2759"/>
<sequence>MTGAHETTAEPNYGLAFAVAIGAGLSTAFGAGSVKFGSLQSPRFLATGMALAGGVMLYVSLLDIWVESKVSFEEAWPGESGAKRAYIAATGMFFAGALLAVGMEAGVNWLEARLLRRGSASRRPPASSSVEDPEAAAASTTAEIKDKPRNSDAGDAAQTAAQVMSAEDRASLMRTAMVTGIALTIHNIPEGLATFISMCSSVASGLPLAVAIAVHNIPEGICVAVPILYATGSKWKAFWWGTITGVSEPVGALLGYAILKSTDAANLATVYGVLFGLISGIMTYIAIAELIPTALAHHKNPRDVAVMVFAGMAIMAASLVLFEVAGA</sequence>
<evidence type="ECO:0000256" key="3">
    <source>
        <dbReference type="ARBA" id="ARBA00022989"/>
    </source>
</evidence>
<comment type="subcellular location">
    <subcellularLocation>
        <location evidence="1">Membrane</location>
        <topology evidence="1">Multi-pass membrane protein</topology>
    </subcellularLocation>
</comment>
<dbReference type="EMBL" id="GG745380">
    <property type="protein sequence ID" value="KNE72471.1"/>
    <property type="molecule type" value="Genomic_DNA"/>
</dbReference>
<dbReference type="eggNOG" id="KOG2474">
    <property type="taxonomic scope" value="Eukaryota"/>
</dbReference>
<dbReference type="Proteomes" id="UP000054350">
    <property type="component" value="Unassembled WGS sequence"/>
</dbReference>
<feature type="transmembrane region" description="Helical" evidence="6">
    <location>
        <begin position="237"/>
        <end position="259"/>
    </location>
</feature>
<keyword evidence="3 6" id="KW-1133">Transmembrane helix</keyword>
<evidence type="ECO:0000256" key="2">
    <source>
        <dbReference type="ARBA" id="ARBA00022692"/>
    </source>
</evidence>
<proteinExistence type="predicted"/>
<feature type="transmembrane region" description="Helical" evidence="6">
    <location>
        <begin position="86"/>
        <end position="107"/>
    </location>
</feature>
<feature type="region of interest" description="Disordered" evidence="5">
    <location>
        <begin position="120"/>
        <end position="160"/>
    </location>
</feature>
<evidence type="ECO:0008006" key="9">
    <source>
        <dbReference type="Google" id="ProtNLM"/>
    </source>
</evidence>
<evidence type="ECO:0000256" key="6">
    <source>
        <dbReference type="SAM" id="Phobius"/>
    </source>
</evidence>
<dbReference type="VEuPathDB" id="FungiDB:AMAG_16514"/>
<feature type="transmembrane region" description="Helical" evidence="6">
    <location>
        <begin position="44"/>
        <end position="66"/>
    </location>
</feature>
<dbReference type="PANTHER" id="PTHR11040">
    <property type="entry name" value="ZINC/IRON TRANSPORTER"/>
    <property type="match status" value="1"/>
</dbReference>
<dbReference type="GO" id="GO:0016020">
    <property type="term" value="C:membrane"/>
    <property type="evidence" value="ECO:0007669"/>
    <property type="project" value="UniProtKB-SubCell"/>
</dbReference>
<keyword evidence="2 6" id="KW-0812">Transmembrane</keyword>
<protein>
    <recommendedName>
        <fullName evidence="9">Zinc transporter ZupT</fullName>
    </recommendedName>
</protein>
<keyword evidence="8" id="KW-1185">Reference proteome</keyword>
<evidence type="ECO:0000256" key="1">
    <source>
        <dbReference type="ARBA" id="ARBA00004141"/>
    </source>
</evidence>
<feature type="transmembrane region" description="Helical" evidence="6">
    <location>
        <begin position="12"/>
        <end position="32"/>
    </location>
</feature>
<feature type="compositionally biased region" description="Basic and acidic residues" evidence="5">
    <location>
        <begin position="143"/>
        <end position="152"/>
    </location>
</feature>
<evidence type="ECO:0000313" key="7">
    <source>
        <dbReference type="EMBL" id="KNE72471.1"/>
    </source>
</evidence>